<reference evidence="2 3" key="1">
    <citation type="journal article" date="2020" name="Phytopathology">
        <title>Genome Sequence Resources of Colletotrichum truncatum, C. plurivorum, C. musicola, and C. sojae: Four Species Pathogenic to Soybean (Glycine max).</title>
        <authorList>
            <person name="Rogerio F."/>
            <person name="Boufleur T.R."/>
            <person name="Ciampi-Guillardi M."/>
            <person name="Sukno S.A."/>
            <person name="Thon M.R."/>
            <person name="Massola Junior N.S."/>
            <person name="Baroncelli R."/>
        </authorList>
    </citation>
    <scope>NUCLEOTIDE SEQUENCE [LARGE SCALE GENOMIC DNA]</scope>
    <source>
        <strain evidence="2 3">LFN0009</strain>
    </source>
</reference>
<feature type="compositionally biased region" description="Basic and acidic residues" evidence="1">
    <location>
        <begin position="86"/>
        <end position="95"/>
    </location>
</feature>
<evidence type="ECO:0000313" key="2">
    <source>
        <dbReference type="EMBL" id="KAF6806393.1"/>
    </source>
</evidence>
<proteinExistence type="predicted"/>
<organism evidence="2 3">
    <name type="scientific">Colletotrichum sojae</name>
    <dbReference type="NCBI Taxonomy" id="2175907"/>
    <lineage>
        <taxon>Eukaryota</taxon>
        <taxon>Fungi</taxon>
        <taxon>Dikarya</taxon>
        <taxon>Ascomycota</taxon>
        <taxon>Pezizomycotina</taxon>
        <taxon>Sordariomycetes</taxon>
        <taxon>Hypocreomycetidae</taxon>
        <taxon>Glomerellales</taxon>
        <taxon>Glomerellaceae</taxon>
        <taxon>Colletotrichum</taxon>
        <taxon>Colletotrichum orchidearum species complex</taxon>
    </lineage>
</organism>
<accession>A0A8H6J5B6</accession>
<feature type="region of interest" description="Disordered" evidence="1">
    <location>
        <begin position="58"/>
        <end position="95"/>
    </location>
</feature>
<comment type="caution">
    <text evidence="2">The sequence shown here is derived from an EMBL/GenBank/DDBJ whole genome shotgun (WGS) entry which is preliminary data.</text>
</comment>
<evidence type="ECO:0000256" key="1">
    <source>
        <dbReference type="SAM" id="MobiDB-lite"/>
    </source>
</evidence>
<evidence type="ECO:0000313" key="3">
    <source>
        <dbReference type="Proteomes" id="UP000652219"/>
    </source>
</evidence>
<gene>
    <name evidence="2" type="ORF">CSOJ01_08888</name>
</gene>
<name>A0A8H6J5B6_9PEZI</name>
<sequence length="95" mass="10389">MGDVYRNSGAAHATAEESDEDQNEASTPDVDDVEPGDASVHTFLARFSNHLSRVGQGLPRNLFKRPEEHDSGNSALHTQNMILPPKDAEKVYLDA</sequence>
<dbReference type="AlphaFoldDB" id="A0A8H6J5B6"/>
<feature type="compositionally biased region" description="Acidic residues" evidence="1">
    <location>
        <begin position="16"/>
        <end position="35"/>
    </location>
</feature>
<feature type="region of interest" description="Disordered" evidence="1">
    <location>
        <begin position="1"/>
        <end position="38"/>
    </location>
</feature>
<protein>
    <submittedName>
        <fullName evidence="2">Uncharacterized protein</fullName>
    </submittedName>
</protein>
<keyword evidence="3" id="KW-1185">Reference proteome</keyword>
<dbReference type="Proteomes" id="UP000652219">
    <property type="component" value="Unassembled WGS sequence"/>
</dbReference>
<feature type="compositionally biased region" description="Polar residues" evidence="1">
    <location>
        <begin position="72"/>
        <end position="81"/>
    </location>
</feature>
<dbReference type="EMBL" id="WIGN01000160">
    <property type="protein sequence ID" value="KAF6806393.1"/>
    <property type="molecule type" value="Genomic_DNA"/>
</dbReference>